<evidence type="ECO:0000256" key="7">
    <source>
        <dbReference type="SAM" id="Phobius"/>
    </source>
</evidence>
<evidence type="ECO:0000256" key="3">
    <source>
        <dbReference type="ARBA" id="ARBA00022946"/>
    </source>
</evidence>
<dbReference type="STRING" id="1858805.M5G227"/>
<dbReference type="GO" id="GO:0030234">
    <property type="term" value="F:enzyme regulator activity"/>
    <property type="evidence" value="ECO:0007669"/>
    <property type="project" value="TreeGrafter"/>
</dbReference>
<evidence type="ECO:0000256" key="5">
    <source>
        <dbReference type="ARBA" id="ARBA00023136"/>
    </source>
</evidence>
<dbReference type="Proteomes" id="UP000030653">
    <property type="component" value="Unassembled WGS sequence"/>
</dbReference>
<dbReference type="InterPro" id="IPR001349">
    <property type="entry name" value="Cyt_c_oxidase_su6a"/>
</dbReference>
<dbReference type="PANTHER" id="PTHR11504:SF0">
    <property type="entry name" value="CYTOCHROME C OXIDASE SUBUNIT"/>
    <property type="match status" value="1"/>
</dbReference>
<accession>M5G227</accession>
<reference evidence="8 9" key="1">
    <citation type="journal article" date="2012" name="Science">
        <title>The Paleozoic origin of enzymatic lignin decomposition reconstructed from 31 fungal genomes.</title>
        <authorList>
            <person name="Floudas D."/>
            <person name="Binder M."/>
            <person name="Riley R."/>
            <person name="Barry K."/>
            <person name="Blanchette R.A."/>
            <person name="Henrissat B."/>
            <person name="Martinez A.T."/>
            <person name="Otillar R."/>
            <person name="Spatafora J.W."/>
            <person name="Yadav J.S."/>
            <person name="Aerts A."/>
            <person name="Benoit I."/>
            <person name="Boyd A."/>
            <person name="Carlson A."/>
            <person name="Copeland A."/>
            <person name="Coutinho P.M."/>
            <person name="de Vries R.P."/>
            <person name="Ferreira P."/>
            <person name="Findley K."/>
            <person name="Foster B."/>
            <person name="Gaskell J."/>
            <person name="Glotzer D."/>
            <person name="Gorecki P."/>
            <person name="Heitman J."/>
            <person name="Hesse C."/>
            <person name="Hori C."/>
            <person name="Igarashi K."/>
            <person name="Jurgens J.A."/>
            <person name="Kallen N."/>
            <person name="Kersten P."/>
            <person name="Kohler A."/>
            <person name="Kuees U."/>
            <person name="Kumar T.K.A."/>
            <person name="Kuo A."/>
            <person name="LaButti K."/>
            <person name="Larrondo L.F."/>
            <person name="Lindquist E."/>
            <person name="Ling A."/>
            <person name="Lombard V."/>
            <person name="Lucas S."/>
            <person name="Lundell T."/>
            <person name="Martin R."/>
            <person name="McLaughlin D.J."/>
            <person name="Morgenstern I."/>
            <person name="Morin E."/>
            <person name="Murat C."/>
            <person name="Nagy L.G."/>
            <person name="Nolan M."/>
            <person name="Ohm R.A."/>
            <person name="Patyshakuliyeva A."/>
            <person name="Rokas A."/>
            <person name="Ruiz-Duenas F.J."/>
            <person name="Sabat G."/>
            <person name="Salamov A."/>
            <person name="Samejima M."/>
            <person name="Schmutz J."/>
            <person name="Slot J.C."/>
            <person name="St John F."/>
            <person name="Stenlid J."/>
            <person name="Sun H."/>
            <person name="Sun S."/>
            <person name="Syed K."/>
            <person name="Tsang A."/>
            <person name="Wiebenga A."/>
            <person name="Young D."/>
            <person name="Pisabarro A."/>
            <person name="Eastwood D.C."/>
            <person name="Martin F."/>
            <person name="Cullen D."/>
            <person name="Grigoriev I.V."/>
            <person name="Hibbett D.S."/>
        </authorList>
    </citation>
    <scope>NUCLEOTIDE SEQUENCE [LARGE SCALE GENOMIC DNA]</scope>
    <source>
        <strain evidence="8 9">DJM-731 SS1</strain>
    </source>
</reference>
<organism evidence="8 9">
    <name type="scientific">Dacryopinax primogenitus (strain DJM 731)</name>
    <name type="common">Brown rot fungus</name>
    <dbReference type="NCBI Taxonomy" id="1858805"/>
    <lineage>
        <taxon>Eukaryota</taxon>
        <taxon>Fungi</taxon>
        <taxon>Dikarya</taxon>
        <taxon>Basidiomycota</taxon>
        <taxon>Agaricomycotina</taxon>
        <taxon>Dacrymycetes</taxon>
        <taxon>Dacrymycetales</taxon>
        <taxon>Dacrymycetaceae</taxon>
        <taxon>Dacryopinax</taxon>
    </lineage>
</organism>
<evidence type="ECO:0000256" key="2">
    <source>
        <dbReference type="ARBA" id="ARBA00022792"/>
    </source>
</evidence>
<dbReference type="GO" id="GO:0006123">
    <property type="term" value="P:mitochondrial electron transport, cytochrome c to oxygen"/>
    <property type="evidence" value="ECO:0007669"/>
    <property type="project" value="TreeGrafter"/>
</dbReference>
<comment type="subcellular location">
    <subcellularLocation>
        <location evidence="1">Mitochondrion inner membrane</location>
    </subcellularLocation>
</comment>
<evidence type="ECO:0000256" key="6">
    <source>
        <dbReference type="RuleBase" id="RU004396"/>
    </source>
</evidence>
<dbReference type="OrthoDB" id="5947505at2759"/>
<comment type="similarity">
    <text evidence="6">Belongs to the cytochrome c oxidase subunit 6A family.</text>
</comment>
<keyword evidence="7" id="KW-0812">Transmembrane</keyword>
<keyword evidence="2" id="KW-0999">Mitochondrion inner membrane</keyword>
<keyword evidence="5 7" id="KW-0472">Membrane</keyword>
<dbReference type="HOGENOM" id="CLU_122515_0_2_1"/>
<protein>
    <submittedName>
        <fullName evidence="8">Mitochondrial cytochrome c oxidase subunit VIa</fullName>
    </submittedName>
</protein>
<dbReference type="Gene3D" id="4.10.95.10">
    <property type="entry name" value="Cytochrome c oxidase, subunit VIa"/>
    <property type="match status" value="1"/>
</dbReference>
<feature type="transmembrane region" description="Helical" evidence="7">
    <location>
        <begin position="54"/>
        <end position="74"/>
    </location>
</feature>
<dbReference type="SUPFAM" id="SSF81411">
    <property type="entry name" value="Mitochondrial cytochrome c oxidase subunit VIa"/>
    <property type="match status" value="1"/>
</dbReference>
<dbReference type="PANTHER" id="PTHR11504">
    <property type="entry name" value="CYTOCHROME C OXIDASE POLYPEPTIDE VIA"/>
    <property type="match status" value="1"/>
</dbReference>
<evidence type="ECO:0000313" key="8">
    <source>
        <dbReference type="EMBL" id="EJT97817.1"/>
    </source>
</evidence>
<dbReference type="GeneID" id="63688910"/>
<dbReference type="Pfam" id="PF02046">
    <property type="entry name" value="COX6A"/>
    <property type="match status" value="1"/>
</dbReference>
<sequence>MTMLARLARTPLRAPLARRFATAELDPVHHAGVKSKFLEDREAVRHHAEQTTKLWRNISYLVCIPAIVGGYFWVMRVEGEHEAHQAHLREENGGHLPEKPHYEYLNIRRRAFPWGNNSLFFNPHTQRDMNVKE</sequence>
<proteinExistence type="inferred from homology"/>
<dbReference type="EMBL" id="JH795875">
    <property type="protein sequence ID" value="EJT97817.1"/>
    <property type="molecule type" value="Genomic_DNA"/>
</dbReference>
<keyword evidence="3" id="KW-0809">Transit peptide</keyword>
<evidence type="ECO:0000256" key="1">
    <source>
        <dbReference type="ARBA" id="ARBA00004273"/>
    </source>
</evidence>
<keyword evidence="4" id="KW-0496">Mitochondrion</keyword>
<evidence type="ECO:0000256" key="4">
    <source>
        <dbReference type="ARBA" id="ARBA00023128"/>
    </source>
</evidence>
<dbReference type="InterPro" id="IPR036418">
    <property type="entry name" value="Cyt_c_oxidase_su6a_sf"/>
</dbReference>
<dbReference type="GO" id="GO:0005743">
    <property type="term" value="C:mitochondrial inner membrane"/>
    <property type="evidence" value="ECO:0007669"/>
    <property type="project" value="UniProtKB-SubCell"/>
</dbReference>
<dbReference type="OMA" id="KLPWMVD"/>
<name>M5G227_DACPD</name>
<dbReference type="AlphaFoldDB" id="M5G227"/>
<keyword evidence="9" id="KW-1185">Reference proteome</keyword>
<keyword evidence="7" id="KW-1133">Transmembrane helix</keyword>
<dbReference type="RefSeq" id="XP_040624715.1">
    <property type="nucleotide sequence ID" value="XM_040773848.1"/>
</dbReference>
<gene>
    <name evidence="8" type="ORF">DACRYDRAFT_24782</name>
</gene>
<evidence type="ECO:0000313" key="9">
    <source>
        <dbReference type="Proteomes" id="UP000030653"/>
    </source>
</evidence>